<gene>
    <name evidence="1" type="ORF">EV659_105120</name>
</gene>
<dbReference type="RefSeq" id="WP_132708422.1">
    <property type="nucleotide sequence ID" value="NZ_JACIGF010000005.1"/>
</dbReference>
<dbReference type="Gene3D" id="3.40.50.620">
    <property type="entry name" value="HUPs"/>
    <property type="match status" value="1"/>
</dbReference>
<dbReference type="OrthoDB" id="6287162at2"/>
<keyword evidence="2" id="KW-1185">Reference proteome</keyword>
<evidence type="ECO:0000313" key="1">
    <source>
        <dbReference type="EMBL" id="TCP34492.1"/>
    </source>
</evidence>
<dbReference type="InParanoid" id="A0A4R2PGK6"/>
<dbReference type="AlphaFoldDB" id="A0A4R2PGK6"/>
<name>A0A4R2PGK6_RHOSA</name>
<dbReference type="SUPFAM" id="SSF52402">
    <property type="entry name" value="Adenine nucleotide alpha hydrolases-like"/>
    <property type="match status" value="1"/>
</dbReference>
<comment type="caution">
    <text evidence="1">The sequence shown here is derived from an EMBL/GenBank/DDBJ whole genome shotgun (WGS) entry which is preliminary data.</text>
</comment>
<organism evidence="1 2">
    <name type="scientific">Rhodothalassium salexigens DSM 2132</name>
    <dbReference type="NCBI Taxonomy" id="1188247"/>
    <lineage>
        <taxon>Bacteria</taxon>
        <taxon>Pseudomonadati</taxon>
        <taxon>Pseudomonadota</taxon>
        <taxon>Alphaproteobacteria</taxon>
        <taxon>Rhodothalassiales</taxon>
        <taxon>Rhodothalassiaceae</taxon>
        <taxon>Rhodothalassium</taxon>
    </lineage>
</organism>
<proteinExistence type="predicted"/>
<dbReference type="Proteomes" id="UP000295399">
    <property type="component" value="Unassembled WGS sequence"/>
</dbReference>
<evidence type="ECO:0008006" key="3">
    <source>
        <dbReference type="Google" id="ProtNLM"/>
    </source>
</evidence>
<reference evidence="1 2" key="1">
    <citation type="submission" date="2019-03" db="EMBL/GenBank/DDBJ databases">
        <title>Genomic Encyclopedia of Type Strains, Phase IV (KMG-IV): sequencing the most valuable type-strain genomes for metagenomic binning, comparative biology and taxonomic classification.</title>
        <authorList>
            <person name="Goeker M."/>
        </authorList>
    </citation>
    <scope>NUCLEOTIDE SEQUENCE [LARGE SCALE GENOMIC DNA]</scope>
    <source>
        <strain evidence="1 2">DSM 2132</strain>
    </source>
</reference>
<protein>
    <recommendedName>
        <fullName evidence="3">Asparagine synthase (Glutamine-hydrolysing)</fullName>
    </recommendedName>
</protein>
<dbReference type="InterPro" id="IPR014729">
    <property type="entry name" value="Rossmann-like_a/b/a_fold"/>
</dbReference>
<evidence type="ECO:0000313" key="2">
    <source>
        <dbReference type="Proteomes" id="UP000295399"/>
    </source>
</evidence>
<dbReference type="EMBL" id="SLXO01000005">
    <property type="protein sequence ID" value="TCP34492.1"/>
    <property type="molecule type" value="Genomic_DNA"/>
</dbReference>
<accession>A0A4R2PGK6</accession>
<sequence>MSFYVLIRDDAPGQADLPAFLRLVEAHGFRPRRRPAIGPWHLILVDNPDHSVIAEAATPQADLVAVGPLLSGETGGAAALRRLAAHIVPGAPDWRDTAGHFSLLHIAGDRVLVRTDGLGAHKVYHDPGRRVFTNSFLAALALTDDRRLDPFGVYTYAWAGAFHGNRTLARGVTSLPARTDLIVHGAEVTVTDPVPWPAIERRAPVRLDEAARQALAPLRHVIAGIARSADGRVRLSFSGGYDSRLLLGLLLEQGVRPSLFVYGPDGDIDVEIAKRVAAAEDLPLDRIDKARTAPPPPERFAAQLDRDMVLFDGWKTPGLFDSGADAQDRRSRHVDAMVPLNGGLGEIYRNFFNLRDRRYRAEDVVDAFYAQFDPAHAGAHFAARHYRQQMAEQMRAQLPGRGERLGALDAQLLYPLFRGRFWTAREAEINQRFGPMAFPFLEHSAIAAAQSLPLSQKNFGRLQAAMIAEVCPRIADLPSSYGFAFSQPPSLRYRFDAVRSIARPVALRGYLAQLRRPAGGPMPTELTRPYLSAVMDATWPVMGDYFAVDRVEDEDTFNRIATMEYLAQRFGLS</sequence>